<keyword evidence="3" id="KW-1185">Reference proteome</keyword>
<dbReference type="SUPFAM" id="SSF54427">
    <property type="entry name" value="NTF2-like"/>
    <property type="match status" value="1"/>
</dbReference>
<dbReference type="InterPro" id="IPR037401">
    <property type="entry name" value="SnoaL-like"/>
</dbReference>
<gene>
    <name evidence="2" type="ORF">QO010_002713</name>
</gene>
<evidence type="ECO:0000313" key="2">
    <source>
        <dbReference type="EMBL" id="MDQ0464929.1"/>
    </source>
</evidence>
<accession>A0ABU0ISG4</accession>
<dbReference type="Gene3D" id="3.10.450.50">
    <property type="match status" value="1"/>
</dbReference>
<comment type="caution">
    <text evidence="2">The sequence shown here is derived from an EMBL/GenBank/DDBJ whole genome shotgun (WGS) entry which is preliminary data.</text>
</comment>
<proteinExistence type="predicted"/>
<feature type="domain" description="SnoaL-like" evidence="1">
    <location>
        <begin position="5"/>
        <end position="126"/>
    </location>
</feature>
<reference evidence="2 3" key="1">
    <citation type="submission" date="2023-07" db="EMBL/GenBank/DDBJ databases">
        <title>Genomic Encyclopedia of Type Strains, Phase IV (KMG-IV): sequencing the most valuable type-strain genomes for metagenomic binning, comparative biology and taxonomic classification.</title>
        <authorList>
            <person name="Goeker M."/>
        </authorList>
    </citation>
    <scope>NUCLEOTIDE SEQUENCE [LARGE SCALE GENOMIC DNA]</scope>
    <source>
        <strain evidence="2 3">DSM 18695</strain>
    </source>
</reference>
<dbReference type="Proteomes" id="UP001228905">
    <property type="component" value="Unassembled WGS sequence"/>
</dbReference>
<organism evidence="2 3">
    <name type="scientific">Caulobacter ginsengisoli</name>
    <dbReference type="NCBI Taxonomy" id="400775"/>
    <lineage>
        <taxon>Bacteria</taxon>
        <taxon>Pseudomonadati</taxon>
        <taxon>Pseudomonadota</taxon>
        <taxon>Alphaproteobacteria</taxon>
        <taxon>Caulobacterales</taxon>
        <taxon>Caulobacteraceae</taxon>
        <taxon>Caulobacter</taxon>
    </lineage>
</organism>
<evidence type="ECO:0000313" key="3">
    <source>
        <dbReference type="Proteomes" id="UP001228905"/>
    </source>
</evidence>
<dbReference type="RefSeq" id="WP_307349942.1">
    <property type="nucleotide sequence ID" value="NZ_JAUSVS010000005.1"/>
</dbReference>
<evidence type="ECO:0000259" key="1">
    <source>
        <dbReference type="Pfam" id="PF13577"/>
    </source>
</evidence>
<dbReference type="Pfam" id="PF13577">
    <property type="entry name" value="SnoaL_4"/>
    <property type="match status" value="1"/>
</dbReference>
<name>A0ABU0ISG4_9CAUL</name>
<sequence length="206" mass="22181">MTLQTMIDRAAVADLVQTERAARDQGQWDRMAACFHPDSRVSLSWIETTGPAFVEASRAAFAAGVRHLHQMSPTLVSLNGDRALAETGCVILLPGAVGGVGVTVTCQARLFARAERREDGVWRLAGLRPHYFRDSLAADQPGQAPVLDEARLAGYRQSYRFLSYLLEETGKTPRPDLAGADRPDLAEAAAAEEAAWLASPHGARGG</sequence>
<protein>
    <recommendedName>
        <fullName evidence="1">SnoaL-like domain-containing protein</fullName>
    </recommendedName>
</protein>
<dbReference type="EMBL" id="JAUSVS010000005">
    <property type="protein sequence ID" value="MDQ0464929.1"/>
    <property type="molecule type" value="Genomic_DNA"/>
</dbReference>
<dbReference type="InterPro" id="IPR032710">
    <property type="entry name" value="NTF2-like_dom_sf"/>
</dbReference>